<reference evidence="1" key="1">
    <citation type="submission" date="2018-02" db="EMBL/GenBank/DDBJ databases">
        <title>Rhizophora mucronata_Transcriptome.</title>
        <authorList>
            <person name="Meera S.P."/>
            <person name="Sreeshan A."/>
            <person name="Augustine A."/>
        </authorList>
    </citation>
    <scope>NUCLEOTIDE SEQUENCE</scope>
    <source>
        <tissue evidence="1">Leaf</tissue>
    </source>
</reference>
<evidence type="ECO:0000313" key="1">
    <source>
        <dbReference type="EMBL" id="MBX35409.1"/>
    </source>
</evidence>
<organism evidence="1">
    <name type="scientific">Rhizophora mucronata</name>
    <name type="common">Asiatic mangrove</name>
    <dbReference type="NCBI Taxonomy" id="61149"/>
    <lineage>
        <taxon>Eukaryota</taxon>
        <taxon>Viridiplantae</taxon>
        <taxon>Streptophyta</taxon>
        <taxon>Embryophyta</taxon>
        <taxon>Tracheophyta</taxon>
        <taxon>Spermatophyta</taxon>
        <taxon>Magnoliopsida</taxon>
        <taxon>eudicotyledons</taxon>
        <taxon>Gunneridae</taxon>
        <taxon>Pentapetalae</taxon>
        <taxon>rosids</taxon>
        <taxon>fabids</taxon>
        <taxon>Malpighiales</taxon>
        <taxon>Rhizophoraceae</taxon>
        <taxon>Rhizophora</taxon>
    </lineage>
</organism>
<proteinExistence type="predicted"/>
<dbReference type="AlphaFoldDB" id="A0A2P2MYY6"/>
<accession>A0A2P2MYY6</accession>
<sequence>MNNCLARHLFKANGKCALSTDGTTRFSAKFFLGGPERGFYLSMKSGLQKPQVSNLMATRLFLVVGTTRF</sequence>
<protein>
    <submittedName>
        <fullName evidence="1">Uncharacterized protein</fullName>
    </submittedName>
</protein>
<name>A0A2P2MYY6_RHIMU</name>
<dbReference type="EMBL" id="GGEC01054925">
    <property type="protein sequence ID" value="MBX35409.1"/>
    <property type="molecule type" value="Transcribed_RNA"/>
</dbReference>